<dbReference type="Gene3D" id="1.10.150.20">
    <property type="entry name" value="5' to 3' exonuclease, C-terminal subdomain"/>
    <property type="match status" value="1"/>
</dbReference>
<dbReference type="InterPro" id="IPR009019">
    <property type="entry name" value="KH_sf_prok-type"/>
</dbReference>
<organism evidence="11 12">
    <name type="scientific">Candidatus Amphirhobacter heronislandensis</name>
    <dbReference type="NCBI Taxonomy" id="1732024"/>
    <lineage>
        <taxon>Bacteria</taxon>
        <taxon>Pseudomonadati</taxon>
        <taxon>Pseudomonadota</taxon>
        <taxon>Gammaproteobacteria</taxon>
        <taxon>Candidatus Tethybacterales</taxon>
        <taxon>Candidatus Tethybacteraceae</taxon>
        <taxon>Candidatus Amphirhobacter</taxon>
    </lineage>
</organism>
<dbReference type="AlphaFoldDB" id="A0A930XVY2"/>
<dbReference type="SUPFAM" id="SSF54814">
    <property type="entry name" value="Prokaryotic type KH domain (KH-domain type II)"/>
    <property type="match status" value="2"/>
</dbReference>
<dbReference type="FunFam" id="3.30.300.20:FF:000002">
    <property type="entry name" value="Transcription termination/antitermination protein NusA"/>
    <property type="match status" value="1"/>
</dbReference>
<dbReference type="InterPro" id="IPR010995">
    <property type="entry name" value="DNA_repair_Rad51/TF_NusA_a-hlx"/>
</dbReference>
<evidence type="ECO:0000256" key="1">
    <source>
        <dbReference type="ARBA" id="ARBA00022472"/>
    </source>
</evidence>
<dbReference type="CDD" id="cd22529">
    <property type="entry name" value="KH-II_NusA_rpt2"/>
    <property type="match status" value="1"/>
</dbReference>
<dbReference type="EMBL" id="JADHEI010000009">
    <property type="protein sequence ID" value="MBF2734512.1"/>
    <property type="molecule type" value="Genomic_DNA"/>
</dbReference>
<sequence>MSQEPGEILDKSLIIDIVRQTARDRELDSDQVFELIEEALARILHRNNGRAGSFLVSIERDSLAMESWQVWEVIDDDEPIEQVDTQMPLEAAREIDAEAAIGGEVRLACESPRLDNHANAQIFKQKFVSCLRRAERSKLLADLLERGDRLLGGTVKNIDKTTHDYIIEVQRVECRLRRGDAIPKENLRRGDRIRCLLLEIKEDPNRGKMVYLTRANEDFLKELFRREVPEIEKGILEIVSVARDPGYRSKIAVRSKDTRVDPVGTCVGMRGSRVQSVTADLSGEKVDIIPWSEDEMSFVLQSLAPAEIESVRVTGPKACDVIVAQDNLAKAIGKSGMNVKLASQLTGWQLNITDPEDAESRENERIDRKQKYFMRYMNIDENVARILYEEGFNTIEDLADAEKAELLEIEGFSDEAVDDIMAQAQQALARMEKDLSEKTASAEPELMEMVEDKAMLRTLLLNDIINLETLAEMDIDELQDRTKNEIGEADAIALVMQARERVTPAAE</sequence>
<feature type="domain" description="NusA-like second KH" evidence="10">
    <location>
        <begin position="297"/>
        <end position="359"/>
    </location>
</feature>
<dbReference type="Pfam" id="PF14520">
    <property type="entry name" value="HHH_5"/>
    <property type="match status" value="1"/>
</dbReference>
<comment type="subunit">
    <text evidence="7">Monomer. Binds directly to the core enzyme of the DNA-dependent RNA polymerase and to nascent RNA.</text>
</comment>
<dbReference type="GO" id="GO:0003700">
    <property type="term" value="F:DNA-binding transcription factor activity"/>
    <property type="evidence" value="ECO:0007669"/>
    <property type="project" value="InterPro"/>
</dbReference>
<proteinExistence type="inferred from homology"/>
<dbReference type="Pfam" id="PF13184">
    <property type="entry name" value="KH_NusA_1st"/>
    <property type="match status" value="1"/>
</dbReference>
<dbReference type="InterPro" id="IPR010213">
    <property type="entry name" value="TF_NusA"/>
</dbReference>
<comment type="similarity">
    <text evidence="7">Belongs to the NusA family.</text>
</comment>
<feature type="domain" description="Transcription factor NusA first KH" evidence="9">
    <location>
        <begin position="214"/>
        <end position="291"/>
    </location>
</feature>
<dbReference type="GO" id="GO:0000166">
    <property type="term" value="F:nucleotide binding"/>
    <property type="evidence" value="ECO:0007669"/>
    <property type="project" value="InterPro"/>
</dbReference>
<dbReference type="InterPro" id="IPR015946">
    <property type="entry name" value="KH_dom-like_a/b"/>
</dbReference>
<evidence type="ECO:0000259" key="10">
    <source>
        <dbReference type="Pfam" id="PF26594"/>
    </source>
</evidence>
<keyword evidence="6 7" id="KW-0804">Transcription</keyword>
<dbReference type="GO" id="GO:0006353">
    <property type="term" value="P:DNA-templated transcription termination"/>
    <property type="evidence" value="ECO:0007669"/>
    <property type="project" value="UniProtKB-UniRule"/>
</dbReference>
<dbReference type="Pfam" id="PF26594">
    <property type="entry name" value="KH_NusA_2nd"/>
    <property type="match status" value="1"/>
</dbReference>
<dbReference type="PANTHER" id="PTHR22648">
    <property type="entry name" value="TRANSCRIPTION TERMINATION FACTOR NUSA"/>
    <property type="match status" value="1"/>
</dbReference>
<dbReference type="Proteomes" id="UP000604381">
    <property type="component" value="Unassembled WGS sequence"/>
</dbReference>
<evidence type="ECO:0000256" key="4">
    <source>
        <dbReference type="ARBA" id="ARBA00022884"/>
    </source>
</evidence>
<dbReference type="SUPFAM" id="SSF50249">
    <property type="entry name" value="Nucleic acid-binding proteins"/>
    <property type="match status" value="1"/>
</dbReference>
<dbReference type="GO" id="GO:0003723">
    <property type="term" value="F:RNA binding"/>
    <property type="evidence" value="ECO:0007669"/>
    <property type="project" value="UniProtKB-UniRule"/>
</dbReference>
<comment type="caution">
    <text evidence="11">The sequence shown here is derived from an EMBL/GenBank/DDBJ whole genome shotgun (WGS) entry which is preliminary data.</text>
</comment>
<evidence type="ECO:0000256" key="3">
    <source>
        <dbReference type="ARBA" id="ARBA00022814"/>
    </source>
</evidence>
<keyword evidence="12" id="KW-1185">Reference proteome</keyword>
<dbReference type="InterPro" id="IPR030842">
    <property type="entry name" value="TF_NusA_bacterial"/>
</dbReference>
<dbReference type="CDD" id="cd02134">
    <property type="entry name" value="KH-II_NusA_rpt1"/>
    <property type="match status" value="1"/>
</dbReference>
<dbReference type="Gene3D" id="3.30.300.20">
    <property type="match status" value="2"/>
</dbReference>
<keyword evidence="2 7" id="KW-0963">Cytoplasm</keyword>
<dbReference type="PROSITE" id="PS50084">
    <property type="entry name" value="KH_TYPE_1"/>
    <property type="match status" value="1"/>
</dbReference>
<dbReference type="GO" id="GO:0005829">
    <property type="term" value="C:cytosol"/>
    <property type="evidence" value="ECO:0007669"/>
    <property type="project" value="TreeGrafter"/>
</dbReference>
<evidence type="ECO:0000313" key="11">
    <source>
        <dbReference type="EMBL" id="MBF2734512.1"/>
    </source>
</evidence>
<evidence type="ECO:0000256" key="5">
    <source>
        <dbReference type="ARBA" id="ARBA00023015"/>
    </source>
</evidence>
<comment type="subcellular location">
    <subcellularLocation>
        <location evidence="7">Cytoplasm</location>
    </subcellularLocation>
</comment>
<evidence type="ECO:0000259" key="9">
    <source>
        <dbReference type="Pfam" id="PF13184"/>
    </source>
</evidence>
<dbReference type="InterPro" id="IPR025249">
    <property type="entry name" value="TF_NusA_KH_1st"/>
</dbReference>
<evidence type="ECO:0000256" key="7">
    <source>
        <dbReference type="HAMAP-Rule" id="MF_00945"/>
    </source>
</evidence>
<gene>
    <name evidence="7 11" type="primary">nusA</name>
    <name evidence="11" type="ORF">ISN26_00185</name>
</gene>
<dbReference type="InterPro" id="IPR013735">
    <property type="entry name" value="TF_NusA_N"/>
</dbReference>
<comment type="function">
    <text evidence="7">Participates in both transcription termination and antitermination.</text>
</comment>
<dbReference type="SUPFAM" id="SSF47794">
    <property type="entry name" value="Rad51 N-terminal domain-like"/>
    <property type="match status" value="1"/>
</dbReference>
<keyword evidence="3 7" id="KW-0889">Transcription antitermination</keyword>
<dbReference type="PANTHER" id="PTHR22648:SF0">
    <property type="entry name" value="TRANSCRIPTION TERMINATION_ANTITERMINATION PROTEIN NUSA"/>
    <property type="match status" value="1"/>
</dbReference>
<reference evidence="11" key="1">
    <citation type="submission" date="2020-10" db="EMBL/GenBank/DDBJ databases">
        <title>An improved Amphimedon queenslandica hologenome assembly reveals how three proteobacterial symbionts can extend the metabolic phenotypic of their marine sponge host.</title>
        <authorList>
            <person name="Degnan B."/>
            <person name="Degnan S."/>
            <person name="Xiang X."/>
        </authorList>
    </citation>
    <scope>NUCLEOTIDE SEQUENCE</scope>
    <source>
        <strain evidence="11">AqS2</strain>
    </source>
</reference>
<evidence type="ECO:0000259" key="8">
    <source>
        <dbReference type="Pfam" id="PF08529"/>
    </source>
</evidence>
<feature type="domain" description="Transcription factor NusA N-terminal" evidence="8">
    <location>
        <begin position="14"/>
        <end position="136"/>
    </location>
</feature>
<keyword evidence="4 7" id="KW-0694">RNA-binding</keyword>
<keyword evidence="5 7" id="KW-0805">Transcription regulation</keyword>
<evidence type="ECO:0000256" key="6">
    <source>
        <dbReference type="ARBA" id="ARBA00023163"/>
    </source>
</evidence>
<dbReference type="Gene3D" id="2.40.50.140">
    <property type="entry name" value="Nucleic acid-binding proteins"/>
    <property type="match status" value="1"/>
</dbReference>
<dbReference type="InterPro" id="IPR036555">
    <property type="entry name" value="NusA_N_sf"/>
</dbReference>
<dbReference type="SUPFAM" id="SSF69705">
    <property type="entry name" value="Transcription factor NusA, N-terminal domain"/>
    <property type="match status" value="1"/>
</dbReference>
<dbReference type="Gene3D" id="3.30.1480.10">
    <property type="entry name" value="NusA, N-terminal domain"/>
    <property type="match status" value="1"/>
</dbReference>
<evidence type="ECO:0000256" key="2">
    <source>
        <dbReference type="ARBA" id="ARBA00022490"/>
    </source>
</evidence>
<dbReference type="NCBIfam" id="TIGR01953">
    <property type="entry name" value="NusA"/>
    <property type="match status" value="1"/>
</dbReference>
<dbReference type="GO" id="GO:0031564">
    <property type="term" value="P:transcription antitermination"/>
    <property type="evidence" value="ECO:0007669"/>
    <property type="project" value="UniProtKB-UniRule"/>
</dbReference>
<dbReference type="InterPro" id="IPR012340">
    <property type="entry name" value="NA-bd_OB-fold"/>
</dbReference>
<evidence type="ECO:0000313" key="12">
    <source>
        <dbReference type="Proteomes" id="UP000604381"/>
    </source>
</evidence>
<keyword evidence="1 7" id="KW-0806">Transcription termination</keyword>
<dbReference type="Pfam" id="PF08529">
    <property type="entry name" value="NusA_N"/>
    <property type="match status" value="1"/>
</dbReference>
<dbReference type="InterPro" id="IPR058582">
    <property type="entry name" value="KH_NusA_2nd"/>
</dbReference>
<name>A0A930XVY2_9GAMM</name>
<accession>A0A930XVY2</accession>
<protein>
    <recommendedName>
        <fullName evidence="7">Transcription termination/antitermination protein NusA</fullName>
    </recommendedName>
</protein>
<dbReference type="HAMAP" id="MF_00945_B">
    <property type="entry name" value="NusA_B"/>
    <property type="match status" value="1"/>
</dbReference>